<evidence type="ECO:0000259" key="2">
    <source>
        <dbReference type="Pfam" id="PF18157"/>
    </source>
</evidence>
<dbReference type="eggNOG" id="ENOG5033J6T">
    <property type="taxonomic scope" value="Bacteria"/>
</dbReference>
<gene>
    <name evidence="3" type="ORF">CY0110_06704</name>
</gene>
<dbReference type="InterPro" id="IPR024996">
    <property type="entry name" value="RNaseH_pPIWI_RE"/>
</dbReference>
<accession>A3IWA7</accession>
<dbReference type="InterPro" id="IPR040496">
    <property type="entry name" value="MID_pPIWI_RE"/>
</dbReference>
<dbReference type="AlphaFoldDB" id="A3IWA7"/>
<dbReference type="Proteomes" id="UP000003781">
    <property type="component" value="Unassembled WGS sequence"/>
</dbReference>
<protein>
    <submittedName>
        <fullName evidence="3">Uncharacterized protein</fullName>
    </submittedName>
</protein>
<dbReference type="EMBL" id="AAXW01000050">
    <property type="protein sequence ID" value="EAZ89220.1"/>
    <property type="molecule type" value="Genomic_DNA"/>
</dbReference>
<evidence type="ECO:0000313" key="3">
    <source>
        <dbReference type="EMBL" id="EAZ89220.1"/>
    </source>
</evidence>
<organism evidence="3 4">
    <name type="scientific">Crocosphaera chwakensis CCY0110</name>
    <dbReference type="NCBI Taxonomy" id="391612"/>
    <lineage>
        <taxon>Bacteria</taxon>
        <taxon>Bacillati</taxon>
        <taxon>Cyanobacteriota</taxon>
        <taxon>Cyanophyceae</taxon>
        <taxon>Oscillatoriophycideae</taxon>
        <taxon>Chroococcales</taxon>
        <taxon>Aphanothecaceae</taxon>
        <taxon>Crocosphaera</taxon>
        <taxon>Crocosphaera chwakensis</taxon>
    </lineage>
</organism>
<evidence type="ECO:0000313" key="4">
    <source>
        <dbReference type="Proteomes" id="UP000003781"/>
    </source>
</evidence>
<feature type="domain" description="Prokaryotic pPIWI-RE MID" evidence="2">
    <location>
        <begin position="17"/>
        <end position="91"/>
    </location>
</feature>
<dbReference type="Pfam" id="PF13032">
    <property type="entry name" value="RNaseH_pPIWI_RE"/>
    <property type="match status" value="1"/>
</dbReference>
<name>A3IWA7_9CHRO</name>
<sequence length="370" mass="42151">MTMGIAIVQSSTENIAEHKAAWIELYGQEIYKFTNKKYTPWCDPKSAIKLGFAKLGFVSKFITPQRKSYKHKAITSLIELLRQLGVRIAPSNIQLSNVDSNTSINEVALWLVNKTGETTINDQSLIVPVMVMMCSDSQQIKAIFTGGEWMSYREGLTEIHSGQYFKNDKEGKRKVRTFIKDTLKTKELRDKPTILYCKAENIRQAWTGLQDTQISNQGLSFGERNDPLFEEFKGLRVIRLRNSETPEWFAVDGEKTSGFVTGLLKKEQSDRIFYSLGNKSAQMTGKNSDSRIKNPTISWGHPSLLEITIAYYQPEDDLTELAAIAHESRKGILQYEDCLEVPRILHYAKQIDEYVLISNVIEEENENGEV</sequence>
<feature type="domain" description="pPIWI-RE RNaseH" evidence="1">
    <location>
        <begin position="107"/>
        <end position="356"/>
    </location>
</feature>
<dbReference type="Pfam" id="PF18157">
    <property type="entry name" value="MID_pPIWI_RE"/>
    <property type="match status" value="1"/>
</dbReference>
<reference evidence="3 4" key="1">
    <citation type="submission" date="2007-03" db="EMBL/GenBank/DDBJ databases">
        <authorList>
            <person name="Stal L."/>
            <person name="Ferriera S."/>
            <person name="Johnson J."/>
            <person name="Kravitz S."/>
            <person name="Beeson K."/>
            <person name="Sutton G."/>
            <person name="Rogers Y.-H."/>
            <person name="Friedman R."/>
            <person name="Frazier M."/>
            <person name="Venter J.C."/>
        </authorList>
    </citation>
    <scope>NUCLEOTIDE SEQUENCE [LARGE SCALE GENOMIC DNA]</scope>
    <source>
        <strain evidence="3 4">CCY0110</strain>
    </source>
</reference>
<comment type="caution">
    <text evidence="3">The sequence shown here is derived from an EMBL/GenBank/DDBJ whole genome shotgun (WGS) entry which is preliminary data.</text>
</comment>
<proteinExistence type="predicted"/>
<evidence type="ECO:0000259" key="1">
    <source>
        <dbReference type="Pfam" id="PF13032"/>
    </source>
</evidence>
<keyword evidence="4" id="KW-1185">Reference proteome</keyword>